<dbReference type="PANTHER" id="PTHR15730:SF5">
    <property type="entry name" value="SI:CH211-210B2.2-RELATED"/>
    <property type="match status" value="1"/>
</dbReference>
<dbReference type="Gene3D" id="1.10.390.30">
    <property type="entry name" value="Peptidase M60, enhancin-like domain 3"/>
    <property type="match status" value="1"/>
</dbReference>
<feature type="domain" description="Peptidase M60" evidence="1">
    <location>
        <begin position="456"/>
        <end position="751"/>
    </location>
</feature>
<dbReference type="Proteomes" id="UP000095657">
    <property type="component" value="Unassembled WGS sequence"/>
</dbReference>
<dbReference type="Gene3D" id="2.60.120.1250">
    <property type="entry name" value="Peptidase M60, enhancin-like domain 1"/>
    <property type="match status" value="1"/>
</dbReference>
<reference evidence="4 5" key="1">
    <citation type="submission" date="2015-09" db="EMBL/GenBank/DDBJ databases">
        <authorList>
            <consortium name="Pathogen Informatics"/>
        </authorList>
    </citation>
    <scope>NUCLEOTIDE SEQUENCE [LARGE SCALE GENOMIC DNA]</scope>
    <source>
        <strain evidence="2 4">2789STDY5834880</strain>
        <strain evidence="3 5">2789STDY5834946</strain>
    </source>
</reference>
<accession>A0A174WZA3</accession>
<evidence type="ECO:0000259" key="1">
    <source>
        <dbReference type="PROSITE" id="PS51723"/>
    </source>
</evidence>
<gene>
    <name evidence="2" type="ORF">ERS852494_03100</name>
    <name evidence="3" type="ORF">ERS852558_03711</name>
</gene>
<dbReference type="Pfam" id="PF13402">
    <property type="entry name" value="Peptidase_M60"/>
    <property type="match status" value="1"/>
</dbReference>
<dbReference type="STRING" id="47678.ERS852494_03100"/>
<dbReference type="PROSITE" id="PS51257">
    <property type="entry name" value="PROKAR_LIPOPROTEIN"/>
    <property type="match status" value="1"/>
</dbReference>
<evidence type="ECO:0000313" key="2">
    <source>
        <dbReference type="EMBL" id="CUP79299.1"/>
    </source>
</evidence>
<dbReference type="AlphaFoldDB" id="A0A174WZA3"/>
<dbReference type="Gene3D" id="3.40.390.80">
    <property type="entry name" value="Peptidase M60, enhancin-like domain 2"/>
    <property type="match status" value="1"/>
</dbReference>
<evidence type="ECO:0000313" key="5">
    <source>
        <dbReference type="Proteomes" id="UP000095725"/>
    </source>
</evidence>
<dbReference type="InterPro" id="IPR041333">
    <property type="entry name" value="M60_C"/>
</dbReference>
<proteinExistence type="predicted"/>
<dbReference type="InterPro" id="IPR042279">
    <property type="entry name" value="Pep_M60_3"/>
</dbReference>
<dbReference type="EMBL" id="CZBL01000018">
    <property type="protein sequence ID" value="CUQ48399.1"/>
    <property type="molecule type" value="Genomic_DNA"/>
</dbReference>
<evidence type="ECO:0000313" key="3">
    <source>
        <dbReference type="EMBL" id="CUQ48399.1"/>
    </source>
</evidence>
<sequence length="952" mass="108615">MDKQDIQRIKSLILVMLICCMPVFCGCNDEDENHSIPQLEIAEEFLIQDFDNKKHDIEIPVITNLSKDEWRITSSAPNWCMATKVIDENMVRLYIPASEEPEVREAVVKVVSTVKEYTIKVRQLGYGPAILVTPLTATTLSADGGDVRLKITSNIDYKVNIPEVCDWLNETTVPDTRALSSKEHTFHIDNYAMYGEVRSASIHFDNEKYEGVAAECVIQQKPLEPNTDDVEPGGDVMFKPTGGTASQYQPGQEIEKCWDGLGGNNFYHSPWAAGATKFPVILEFDFDGTHTLDYFVYTPRSTGGGHWGTFDLYYATQDTPEYILLGSYDFKKSTSQTKLAMGKPLAKITKLKVVINTAKDDYVNCEEIEFYEMKSGLSEQEKQLLSVFTDLTCSEVRPEATMQQIQALPGYFINIAMQLKNGTYDTWEKKFRIQEYKPYSAPNNWADKLYMKSYTDLDNPTGIYVNSGDELIVMVGETYGNTISLQAIRSSNLSGDKYMLNEGINKLQMKGDGMLFVMYNTELTSENAKPVKIHIPLTSGTVSGYFDLERDKTDAVYTELLQKATYEYFLIKGNEMLLNFHRTKLLQWQPNSIVEYITMFDHFVNWQYELLGLEDIRPALFNNHVNGSSINDDSYMWAGNGQIGFGINALDEFMPTEKLYTERRCWGPAHEIGHLHQGAIAWTGCFESSNNLFSNYVLYKIGRECSNGAPLSVLADRKLNNRPFCNFLGDPKKEDTEIHMRIYWQLWLYFHRCGIKSDFYPELFKKLRNNRNLNNIPVGERQMLFVKYASDIAQKNLADFFDMWGFMTPVDETIEQYGSNRYTVTNAMIAETREYTSKYPNPQPFYYIEDRKDGDAGLESLGLTGKIGDVGHYTQFKENQKITKTPTYSASGQQVTIINGNEAVAFEIWKDGKRKYFSNFLKFTLPDELPVSQCTIRAVQADGKLITVERSK</sequence>
<dbReference type="InterPro" id="IPR031161">
    <property type="entry name" value="Peptidase_M60_dom"/>
</dbReference>
<dbReference type="PANTHER" id="PTHR15730">
    <property type="entry name" value="EXPERIMENTAL AUTOIMMUNE PROSTATITIS ANTIGEN 2-RELATED"/>
    <property type="match status" value="1"/>
</dbReference>
<evidence type="ECO:0000313" key="4">
    <source>
        <dbReference type="Proteomes" id="UP000095657"/>
    </source>
</evidence>
<dbReference type="SMART" id="SM01276">
    <property type="entry name" value="M60-like"/>
    <property type="match status" value="1"/>
</dbReference>
<dbReference type="CDD" id="cd14948">
    <property type="entry name" value="BACON"/>
    <property type="match status" value="1"/>
</dbReference>
<dbReference type="Gene3D" id="2.60.120.260">
    <property type="entry name" value="Galactose-binding domain-like"/>
    <property type="match status" value="1"/>
</dbReference>
<dbReference type="InterPro" id="IPR024361">
    <property type="entry name" value="BACON"/>
</dbReference>
<organism evidence="3 5">
    <name type="scientific">Bacteroides caccae</name>
    <dbReference type="NCBI Taxonomy" id="47678"/>
    <lineage>
        <taxon>Bacteria</taxon>
        <taxon>Pseudomonadati</taxon>
        <taxon>Bacteroidota</taxon>
        <taxon>Bacteroidia</taxon>
        <taxon>Bacteroidales</taxon>
        <taxon>Bacteroidaceae</taxon>
        <taxon>Bacteroides</taxon>
    </lineage>
</organism>
<dbReference type="Pfam" id="PF18630">
    <property type="entry name" value="Peptidase_M60_C"/>
    <property type="match status" value="1"/>
</dbReference>
<dbReference type="EMBL" id="CZAI01000007">
    <property type="protein sequence ID" value="CUP79299.1"/>
    <property type="molecule type" value="Genomic_DNA"/>
</dbReference>
<dbReference type="Proteomes" id="UP000095725">
    <property type="component" value="Unassembled WGS sequence"/>
</dbReference>
<name>A0A174WZA3_9BACE</name>
<dbReference type="PROSITE" id="PS51723">
    <property type="entry name" value="PEPTIDASE_M60"/>
    <property type="match status" value="1"/>
</dbReference>
<dbReference type="SUPFAM" id="SSF49785">
    <property type="entry name" value="Galactose-binding domain-like"/>
    <property type="match status" value="1"/>
</dbReference>
<dbReference type="InterPro" id="IPR051244">
    <property type="entry name" value="TCAF"/>
</dbReference>
<protein>
    <submittedName>
        <fullName evidence="3">Coagulation factor 5/8 type domain protein</fullName>
    </submittedName>
</protein>
<dbReference type="InterPro" id="IPR008979">
    <property type="entry name" value="Galactose-bd-like_sf"/>
</dbReference>